<evidence type="ECO:0000313" key="2">
    <source>
        <dbReference type="Proteomes" id="UP001180020"/>
    </source>
</evidence>
<reference evidence="1" key="1">
    <citation type="journal article" date="2023" name="Nat. Commun.">
        <title>Diploid and tetraploid genomes of Acorus and the evolution of monocots.</title>
        <authorList>
            <person name="Ma L."/>
            <person name="Liu K.W."/>
            <person name="Li Z."/>
            <person name="Hsiao Y.Y."/>
            <person name="Qi Y."/>
            <person name="Fu T."/>
            <person name="Tang G.D."/>
            <person name="Zhang D."/>
            <person name="Sun W.H."/>
            <person name="Liu D.K."/>
            <person name="Li Y."/>
            <person name="Chen G.Z."/>
            <person name="Liu X.D."/>
            <person name="Liao X.Y."/>
            <person name="Jiang Y.T."/>
            <person name="Yu X."/>
            <person name="Hao Y."/>
            <person name="Huang J."/>
            <person name="Zhao X.W."/>
            <person name="Ke S."/>
            <person name="Chen Y.Y."/>
            <person name="Wu W.L."/>
            <person name="Hsu J.L."/>
            <person name="Lin Y.F."/>
            <person name="Huang M.D."/>
            <person name="Li C.Y."/>
            <person name="Huang L."/>
            <person name="Wang Z.W."/>
            <person name="Zhao X."/>
            <person name="Zhong W.Y."/>
            <person name="Peng D.H."/>
            <person name="Ahmad S."/>
            <person name="Lan S."/>
            <person name="Zhang J.S."/>
            <person name="Tsai W.C."/>
            <person name="Van de Peer Y."/>
            <person name="Liu Z.J."/>
        </authorList>
    </citation>
    <scope>NUCLEOTIDE SEQUENCE</scope>
    <source>
        <strain evidence="1">CP</strain>
    </source>
</reference>
<name>A0AAV9CQJ5_ACOCL</name>
<accession>A0AAV9CQJ5</accession>
<comment type="caution">
    <text evidence="1">The sequence shown here is derived from an EMBL/GenBank/DDBJ whole genome shotgun (WGS) entry which is preliminary data.</text>
</comment>
<organism evidence="1 2">
    <name type="scientific">Acorus calamus</name>
    <name type="common">Sweet flag</name>
    <dbReference type="NCBI Taxonomy" id="4465"/>
    <lineage>
        <taxon>Eukaryota</taxon>
        <taxon>Viridiplantae</taxon>
        <taxon>Streptophyta</taxon>
        <taxon>Embryophyta</taxon>
        <taxon>Tracheophyta</taxon>
        <taxon>Spermatophyta</taxon>
        <taxon>Magnoliopsida</taxon>
        <taxon>Liliopsida</taxon>
        <taxon>Acoraceae</taxon>
        <taxon>Acorus</taxon>
    </lineage>
</organism>
<protein>
    <submittedName>
        <fullName evidence="1">Uncharacterized protein</fullName>
    </submittedName>
</protein>
<dbReference type="EMBL" id="JAUJYO010000018">
    <property type="protein sequence ID" value="KAK1290437.1"/>
    <property type="molecule type" value="Genomic_DNA"/>
</dbReference>
<proteinExistence type="predicted"/>
<dbReference type="AlphaFoldDB" id="A0AAV9CQJ5"/>
<reference evidence="1" key="2">
    <citation type="submission" date="2023-06" db="EMBL/GenBank/DDBJ databases">
        <authorList>
            <person name="Ma L."/>
            <person name="Liu K.-W."/>
            <person name="Li Z."/>
            <person name="Hsiao Y.-Y."/>
            <person name="Qi Y."/>
            <person name="Fu T."/>
            <person name="Tang G."/>
            <person name="Zhang D."/>
            <person name="Sun W.-H."/>
            <person name="Liu D.-K."/>
            <person name="Li Y."/>
            <person name="Chen G.-Z."/>
            <person name="Liu X.-D."/>
            <person name="Liao X.-Y."/>
            <person name="Jiang Y.-T."/>
            <person name="Yu X."/>
            <person name="Hao Y."/>
            <person name="Huang J."/>
            <person name="Zhao X.-W."/>
            <person name="Ke S."/>
            <person name="Chen Y.-Y."/>
            <person name="Wu W.-L."/>
            <person name="Hsu J.-L."/>
            <person name="Lin Y.-F."/>
            <person name="Huang M.-D."/>
            <person name="Li C.-Y."/>
            <person name="Huang L."/>
            <person name="Wang Z.-W."/>
            <person name="Zhao X."/>
            <person name="Zhong W.-Y."/>
            <person name="Peng D.-H."/>
            <person name="Ahmad S."/>
            <person name="Lan S."/>
            <person name="Zhang J.-S."/>
            <person name="Tsai W.-C."/>
            <person name="Van De Peer Y."/>
            <person name="Liu Z.-J."/>
        </authorList>
    </citation>
    <scope>NUCLEOTIDE SEQUENCE</scope>
    <source>
        <strain evidence="1">CP</strain>
        <tissue evidence="1">Leaves</tissue>
    </source>
</reference>
<evidence type="ECO:0000313" key="1">
    <source>
        <dbReference type="EMBL" id="KAK1290437.1"/>
    </source>
</evidence>
<sequence length="100" mass="10659">MEILTSKPRSFKMDRRSPQASELKASVTQKLLDFLGDYSDDVLANLISSSGEGQSMASTENFFGSAELVSAACARARKGRKGGGLLGRLGAEFGRRGGTR</sequence>
<gene>
    <name evidence="1" type="ORF">QJS10_CPB18g00028</name>
</gene>
<keyword evidence="2" id="KW-1185">Reference proteome</keyword>
<dbReference type="Proteomes" id="UP001180020">
    <property type="component" value="Unassembled WGS sequence"/>
</dbReference>